<keyword evidence="7" id="KW-0325">Glycoprotein</keyword>
<evidence type="ECO:0000256" key="3">
    <source>
        <dbReference type="ARBA" id="ARBA00022692"/>
    </source>
</evidence>
<keyword evidence="8" id="KW-0961">Cell wall biogenesis/degradation</keyword>
<evidence type="ECO:0000256" key="10">
    <source>
        <dbReference type="SAM" id="Phobius"/>
    </source>
</evidence>
<sequence length="704" mass="77597">MRFLTGLLKGDKNSAGEATTGSGNEKIPESQDNSSSSSYSVHSEKYMAGSGHQQLQHHPHDDINDQFYEYPDPRAYNPFKDSSSSTSNPSVQSSTRGYPHNDRTTVTTNYFGSIAADNHPSSTMTTPMLGTASEFDRYPHAISTTAASDKRSSVANSASFANGSQRSGSLVLDSDSEKNPFVVDSDFSPFGGYPASSFPLHMEEKEADDYIHNPDPILDAKYDRRCVPPGQLGRRGVGAVGALGCLIVGAVLIFIVLPVLTYSGVTSQDSIHKTTPDKVEVLTNYAYGKMAGIRTDLVDPDTPEDAKVHKSKNGDQWTLVFSDEFNKEGRTFYEGDDQFWTGPDFYYAATEDLEWYSPDAATTKNGALELRLDAFKNHNLFYRSGMLQSWNKLCFTQGYIEVSALLPGSGKVPGLWPGLWTLGNLARPGYGASSFGVWPYTYDSCDAGITPNQSSPDGLSFLPGQKLNKCTCKGHDHPNEGVGRGAPEMDLLEGTVAGDAKKNGVASQSIQLAPFDIWYYPNYDFVEIHNKSVTATNTWTGGPVQQAVSIATQLNPDWYEFDTDTPSYQSFGLEYLNDQETGYARWFVGDDPTFTLYPQALGANGNVGPRLISREPMSIVLNLGISNSWTYIDWPSLRWPSTMRIDYVRVYQPENNQSVTCDPEGYPTYDYIQDHLNAYSNPNLTTWEEAGYAFPPTQLLNNCD</sequence>
<evidence type="ECO:0000256" key="4">
    <source>
        <dbReference type="ARBA" id="ARBA00022968"/>
    </source>
</evidence>
<evidence type="ECO:0000313" key="12">
    <source>
        <dbReference type="EMBL" id="CDP33715.1"/>
    </source>
</evidence>
<organism evidence="12">
    <name type="scientific">Blastobotrys adeninivorans</name>
    <name type="common">Yeast</name>
    <name type="synonym">Arxula adeninivorans</name>
    <dbReference type="NCBI Taxonomy" id="409370"/>
    <lineage>
        <taxon>Eukaryota</taxon>
        <taxon>Fungi</taxon>
        <taxon>Dikarya</taxon>
        <taxon>Ascomycota</taxon>
        <taxon>Saccharomycotina</taxon>
        <taxon>Dipodascomycetes</taxon>
        <taxon>Dipodascales</taxon>
        <taxon>Trichomonascaceae</taxon>
        <taxon>Blastobotrys</taxon>
    </lineage>
</organism>
<evidence type="ECO:0000256" key="6">
    <source>
        <dbReference type="ARBA" id="ARBA00023136"/>
    </source>
</evidence>
<comment type="similarity">
    <text evidence="2">Belongs to the SKN1/KRE6 family.</text>
</comment>
<evidence type="ECO:0000259" key="11">
    <source>
        <dbReference type="PROSITE" id="PS51762"/>
    </source>
</evidence>
<evidence type="ECO:0000256" key="2">
    <source>
        <dbReference type="ARBA" id="ARBA00010962"/>
    </source>
</evidence>
<gene>
    <name evidence="12" type="ORF">GNLVRS02_ARAD1A15884g</name>
</gene>
<feature type="region of interest" description="Disordered" evidence="9">
    <location>
        <begin position="1"/>
        <end position="104"/>
    </location>
</feature>
<protein>
    <submittedName>
        <fullName evidence="12">ARAD1A15884p</fullName>
    </submittedName>
</protein>
<evidence type="ECO:0000256" key="9">
    <source>
        <dbReference type="SAM" id="MobiDB-lite"/>
    </source>
</evidence>
<dbReference type="PANTHER" id="PTHR31361">
    <property type="entry name" value="BETA-GLUCAN SYNTHESIS-ASSOCIATED PROTEIN KRE6-RELATED"/>
    <property type="match status" value="1"/>
</dbReference>
<dbReference type="EMBL" id="HG937691">
    <property type="protein sequence ID" value="CDP33715.1"/>
    <property type="molecule type" value="Genomic_DNA"/>
</dbReference>
<dbReference type="Pfam" id="PF03935">
    <property type="entry name" value="SKN1_KRE6_Sbg1"/>
    <property type="match status" value="1"/>
</dbReference>
<reference evidence="12" key="1">
    <citation type="submission" date="2014-02" db="EMBL/GenBank/DDBJ databases">
        <authorList>
            <person name="Genoscope - CEA"/>
        </authorList>
    </citation>
    <scope>NUCLEOTIDE SEQUENCE</scope>
    <source>
        <strain evidence="12">LS3</strain>
    </source>
</reference>
<keyword evidence="4" id="KW-0735">Signal-anchor</keyword>
<keyword evidence="3 10" id="KW-0812">Transmembrane</keyword>
<dbReference type="InterPro" id="IPR013320">
    <property type="entry name" value="ConA-like_dom_sf"/>
</dbReference>
<feature type="compositionally biased region" description="Low complexity" evidence="9">
    <location>
        <begin position="30"/>
        <end position="41"/>
    </location>
</feature>
<dbReference type="CDD" id="cd02180">
    <property type="entry name" value="GH16_fungal_KRE6_glucanase"/>
    <property type="match status" value="1"/>
</dbReference>
<dbReference type="InterPro" id="IPR005629">
    <property type="entry name" value="Skn1/Kre6/Sbg1"/>
</dbReference>
<evidence type="ECO:0000256" key="7">
    <source>
        <dbReference type="ARBA" id="ARBA00023180"/>
    </source>
</evidence>
<dbReference type="GO" id="GO:0031505">
    <property type="term" value="P:fungal-type cell wall organization"/>
    <property type="evidence" value="ECO:0007669"/>
    <property type="project" value="TreeGrafter"/>
</dbReference>
<accession>A0A060SXX4</accession>
<evidence type="ECO:0000256" key="1">
    <source>
        <dbReference type="ARBA" id="ARBA00004606"/>
    </source>
</evidence>
<dbReference type="GO" id="GO:0006078">
    <property type="term" value="P:(1-&gt;6)-beta-D-glucan biosynthetic process"/>
    <property type="evidence" value="ECO:0007669"/>
    <property type="project" value="TreeGrafter"/>
</dbReference>
<reference evidence="12" key="2">
    <citation type="submission" date="2014-06" db="EMBL/GenBank/DDBJ databases">
        <title>The complete genome of Blastobotrys (Arxula) adeninivorans LS3 - a yeast of biotechnological interest.</title>
        <authorList>
            <person name="Kunze G."/>
            <person name="Gaillardin C."/>
            <person name="Czernicka M."/>
            <person name="Durrens P."/>
            <person name="Martin T."/>
            <person name="Boer E."/>
            <person name="Gabaldon T."/>
            <person name="Cruz J."/>
            <person name="Talla E."/>
            <person name="Marck C."/>
            <person name="Goffeau A."/>
            <person name="Barbe V."/>
            <person name="Baret P."/>
            <person name="Baronian K."/>
            <person name="Beier S."/>
            <person name="Bleykasten C."/>
            <person name="Bode R."/>
            <person name="Casaregola S."/>
            <person name="Despons L."/>
            <person name="Fairhead C."/>
            <person name="Giersberg M."/>
            <person name="Gierski P."/>
            <person name="Hahnel U."/>
            <person name="Hartmann A."/>
            <person name="Jankowska D."/>
            <person name="Jubin C."/>
            <person name="Jung P."/>
            <person name="Lafontaine I."/>
            <person name="Leh-Louis V."/>
            <person name="Lemaire M."/>
            <person name="Marcet-Houben M."/>
            <person name="Mascher M."/>
            <person name="Morel G."/>
            <person name="Richard G.-F."/>
            <person name="Riechen J."/>
            <person name="Sacerdot C."/>
            <person name="Sarkar A."/>
            <person name="Savel G."/>
            <person name="Schacherer J."/>
            <person name="Sherman D."/>
            <person name="Straub M.-L."/>
            <person name="Stein N."/>
            <person name="Thierry A."/>
            <person name="Trautwein-Schult A."/>
            <person name="Westhof E."/>
            <person name="Worch S."/>
            <person name="Dujon B."/>
            <person name="Souciet J.-L."/>
            <person name="Wincker P."/>
            <person name="Scholz U."/>
            <person name="Neuveglise N."/>
        </authorList>
    </citation>
    <scope>NUCLEOTIDE SEQUENCE</scope>
    <source>
        <strain evidence="12">LS3</strain>
    </source>
</reference>
<dbReference type="AlphaFoldDB" id="A0A060SXX4"/>
<dbReference type="GO" id="GO:0015926">
    <property type="term" value="F:glucosidase activity"/>
    <property type="evidence" value="ECO:0007669"/>
    <property type="project" value="TreeGrafter"/>
</dbReference>
<dbReference type="PANTHER" id="PTHR31361:SF1">
    <property type="entry name" value="BETA-GLUCAN SYNTHESIS-ASSOCIATED PROTEIN KRE6-RELATED"/>
    <property type="match status" value="1"/>
</dbReference>
<name>A0A060SXX4_BLAAD</name>
<keyword evidence="5 10" id="KW-1133">Transmembrane helix</keyword>
<dbReference type="Gene3D" id="2.60.120.200">
    <property type="match status" value="1"/>
</dbReference>
<dbReference type="GO" id="GO:0005789">
    <property type="term" value="C:endoplasmic reticulum membrane"/>
    <property type="evidence" value="ECO:0007669"/>
    <property type="project" value="TreeGrafter"/>
</dbReference>
<comment type="subcellular location">
    <subcellularLocation>
        <location evidence="1">Membrane</location>
        <topology evidence="1">Single-pass type II membrane protein</topology>
    </subcellularLocation>
</comment>
<evidence type="ECO:0000256" key="5">
    <source>
        <dbReference type="ARBA" id="ARBA00022989"/>
    </source>
</evidence>
<feature type="compositionally biased region" description="Low complexity" evidence="9">
    <location>
        <begin position="82"/>
        <end position="94"/>
    </location>
</feature>
<evidence type="ECO:0000256" key="8">
    <source>
        <dbReference type="ARBA" id="ARBA00023316"/>
    </source>
</evidence>
<keyword evidence="6 10" id="KW-0472">Membrane</keyword>
<dbReference type="GO" id="GO:0005886">
    <property type="term" value="C:plasma membrane"/>
    <property type="evidence" value="ECO:0007669"/>
    <property type="project" value="TreeGrafter"/>
</dbReference>
<dbReference type="InterPro" id="IPR000757">
    <property type="entry name" value="Beta-glucanase-like"/>
</dbReference>
<proteinExistence type="inferred from homology"/>
<dbReference type="PROSITE" id="PS51762">
    <property type="entry name" value="GH16_2"/>
    <property type="match status" value="1"/>
</dbReference>
<dbReference type="SUPFAM" id="SSF49899">
    <property type="entry name" value="Concanavalin A-like lectins/glucanases"/>
    <property type="match status" value="1"/>
</dbReference>
<feature type="domain" description="GH16" evidence="11">
    <location>
        <begin position="295"/>
        <end position="656"/>
    </location>
</feature>
<feature type="transmembrane region" description="Helical" evidence="10">
    <location>
        <begin position="237"/>
        <end position="260"/>
    </location>
</feature>
<dbReference type="PhylomeDB" id="A0A060SXX4"/>